<evidence type="ECO:0000313" key="2">
    <source>
        <dbReference type="Proteomes" id="UP000549765"/>
    </source>
</evidence>
<accession>A0A7X6S2F4</accession>
<dbReference type="AlphaFoldDB" id="A0A7X6S2F4"/>
<evidence type="ECO:0000313" key="1">
    <source>
        <dbReference type="EMBL" id="NKZ23493.1"/>
    </source>
</evidence>
<comment type="caution">
    <text evidence="1">The sequence shown here is derived from an EMBL/GenBank/DDBJ whole genome shotgun (WGS) entry which is preliminary data.</text>
</comment>
<proteinExistence type="predicted"/>
<sequence>MELKKINERATEERVRRFFKNDFKRWMLLSGTSLADLQSPSINDMPSSPSYGNSNEDKITINIDAKVVVAEVVRVVNSLETRQRKTITLHHLQGRDLTEVSEAIQRTNRQCHRILNKAYLAFAYGYQIESLLVYSDVAAV</sequence>
<protein>
    <submittedName>
        <fullName evidence="1">Uncharacterized protein</fullName>
    </submittedName>
</protein>
<dbReference type="RefSeq" id="WP_168721286.1">
    <property type="nucleotide sequence ID" value="NZ_JAAXPN010000001.1"/>
</dbReference>
<dbReference type="NCBIfam" id="TIGR01637">
    <property type="entry name" value="phage_arpU"/>
    <property type="match status" value="1"/>
</dbReference>
<dbReference type="Proteomes" id="UP000549765">
    <property type="component" value="Unassembled WGS sequence"/>
</dbReference>
<gene>
    <name evidence="1" type="ORF">HF964_01540</name>
</gene>
<keyword evidence="2" id="KW-1185">Reference proteome</keyword>
<name>A0A7X6S2F4_9LACO</name>
<dbReference type="EMBL" id="JAAXPN010000001">
    <property type="protein sequence ID" value="NKZ23493.1"/>
    <property type="molecule type" value="Genomic_DNA"/>
</dbReference>
<reference evidence="1 2" key="1">
    <citation type="submission" date="2020-04" db="EMBL/GenBank/DDBJ databases">
        <title>MicrobeNet Type strains.</title>
        <authorList>
            <person name="Nicholson A.C."/>
        </authorList>
    </citation>
    <scope>NUCLEOTIDE SEQUENCE [LARGE SCALE GENOMIC DNA]</scope>
    <source>
        <strain evidence="1 2">CCUG 61472</strain>
    </source>
</reference>
<organism evidence="1 2">
    <name type="scientific">Periweissella fabalis</name>
    <dbReference type="NCBI Taxonomy" id="1070421"/>
    <lineage>
        <taxon>Bacteria</taxon>
        <taxon>Bacillati</taxon>
        <taxon>Bacillota</taxon>
        <taxon>Bacilli</taxon>
        <taxon>Lactobacillales</taxon>
        <taxon>Lactobacillaceae</taxon>
        <taxon>Periweissella</taxon>
    </lineage>
</organism>
<dbReference type="SUPFAM" id="SSF88659">
    <property type="entry name" value="Sigma3 and sigma4 domains of RNA polymerase sigma factors"/>
    <property type="match status" value="1"/>
</dbReference>
<dbReference type="InterPro" id="IPR013324">
    <property type="entry name" value="RNA_pol_sigma_r3/r4-like"/>
</dbReference>
<dbReference type="InterPro" id="IPR006524">
    <property type="entry name" value="ArpU-like"/>
</dbReference>